<keyword evidence="3 9" id="KW-0489">Methyltransferase</keyword>
<evidence type="ECO:0000256" key="9">
    <source>
        <dbReference type="HAMAP-Rule" id="MF_01010"/>
    </source>
</evidence>
<dbReference type="Pfam" id="PF05958">
    <property type="entry name" value="tRNA_U5-meth_tr"/>
    <property type="match status" value="1"/>
</dbReference>
<feature type="binding site" evidence="9 10">
    <location>
        <position position="368"/>
    </location>
    <ligand>
        <name>S-adenosyl-L-methionine</name>
        <dbReference type="ChEBI" id="CHEBI:59789"/>
    </ligand>
</feature>
<feature type="binding site" evidence="9">
    <location>
        <position position="75"/>
    </location>
    <ligand>
        <name>[4Fe-4S] cluster</name>
        <dbReference type="ChEBI" id="CHEBI:49883"/>
    </ligand>
</feature>
<organism evidence="13 14">
    <name type="scientific">Oceanococcus atlanticus</name>
    <dbReference type="NCBI Taxonomy" id="1317117"/>
    <lineage>
        <taxon>Bacteria</taxon>
        <taxon>Pseudomonadati</taxon>
        <taxon>Pseudomonadota</taxon>
        <taxon>Gammaproteobacteria</taxon>
        <taxon>Chromatiales</taxon>
        <taxon>Oceanococcaceae</taxon>
        <taxon>Oceanococcus</taxon>
    </lineage>
</organism>
<feature type="binding site" evidence="9">
    <location>
        <position position="347"/>
    </location>
    <ligand>
        <name>S-adenosyl-L-methionine</name>
        <dbReference type="ChEBI" id="CHEBI:59789"/>
    </ligand>
</feature>
<keyword evidence="5 9" id="KW-0949">S-adenosyl-L-methionine</keyword>
<gene>
    <name evidence="13" type="primary">rumA</name>
    <name evidence="9" type="synonym">rlmD</name>
    <name evidence="13" type="ORF">ATO7_12573</name>
</gene>
<dbReference type="PROSITE" id="PS51687">
    <property type="entry name" value="SAM_MT_RNA_M5U"/>
    <property type="match status" value="1"/>
</dbReference>
<evidence type="ECO:0000256" key="10">
    <source>
        <dbReference type="PROSITE-ProRule" id="PRU01024"/>
    </source>
</evidence>
<dbReference type="OrthoDB" id="9804590at2"/>
<feature type="binding site" evidence="9">
    <location>
        <position position="81"/>
    </location>
    <ligand>
        <name>[4Fe-4S] cluster</name>
        <dbReference type="ChEBI" id="CHEBI:49883"/>
    </ligand>
</feature>
<evidence type="ECO:0000256" key="6">
    <source>
        <dbReference type="ARBA" id="ARBA00022723"/>
    </source>
</evidence>
<evidence type="ECO:0000256" key="1">
    <source>
        <dbReference type="ARBA" id="ARBA00022485"/>
    </source>
</evidence>
<keyword evidence="8 9" id="KW-0411">Iron-sulfur</keyword>
<dbReference type="NCBIfam" id="TIGR00479">
    <property type="entry name" value="rumA"/>
    <property type="match status" value="1"/>
</dbReference>
<evidence type="ECO:0000256" key="7">
    <source>
        <dbReference type="ARBA" id="ARBA00023004"/>
    </source>
</evidence>
<evidence type="ECO:0000256" key="8">
    <source>
        <dbReference type="ARBA" id="ARBA00023014"/>
    </source>
</evidence>
<feature type="binding site" evidence="9 10">
    <location>
        <position position="271"/>
    </location>
    <ligand>
        <name>S-adenosyl-L-methionine</name>
        <dbReference type="ChEBI" id="CHEBI:59789"/>
    </ligand>
</feature>
<sequence length="438" mass="49285">MSRKKVNREPRQGEVLDLTHDGRGVLRHEGKTVFVPDVLPGEAITYRAMRRKRSFDEGELLELHSRHADRVEPQCAHFGVCGGCVLQHLAPQSQLAFKQKHLADVFSRIGQVSPKRWLEPLTGPHWGYRRRARLAVKYVHKKERVLVGFRERGKPYVADIQRCEVLDPRVGHRLEELATLIAGMDARESIPQIEVAMGDQHVCLVFRHLEALSNDDVERLRHYGRDTGLWIYLQPGGLDSVHALEDDAPVLRYALPQYEVDLEFTPIDFVQVNAELNQRMIPHALALLDLQPEDRVLELFAGLGNFTLPMARAGARVIAVEGDDGLVERGRANANRQGLDAEYHVADLFQPQQGAPWLQSGFNKVLLDPPRAGAEQILPELLAKKPQRIVYVSCHPASLARDAGIIVNAGYRCSEAGVMDMFPHTGHVESIALFERRS</sequence>
<keyword evidence="4 9" id="KW-0808">Transferase</keyword>
<dbReference type="PROSITE" id="PS01231">
    <property type="entry name" value="TRMA_2"/>
    <property type="match status" value="1"/>
</dbReference>
<feature type="binding site" evidence="9">
    <location>
        <position position="163"/>
    </location>
    <ligand>
        <name>[4Fe-4S] cluster</name>
        <dbReference type="ChEBI" id="CHEBI:49883"/>
    </ligand>
</feature>
<dbReference type="InterPro" id="IPR001566">
    <property type="entry name" value="23S_rRNA_MeTrfase_RlmD"/>
</dbReference>
<dbReference type="InterPro" id="IPR002792">
    <property type="entry name" value="TRAM_dom"/>
</dbReference>
<feature type="active site" evidence="11">
    <location>
        <position position="394"/>
    </location>
</feature>
<keyword evidence="7 9" id="KW-0408">Iron</keyword>
<comment type="catalytic activity">
    <reaction evidence="9">
        <text>uridine(1939) in 23S rRNA + S-adenosyl-L-methionine = 5-methyluridine(1939) in 23S rRNA + S-adenosyl-L-homocysteine + H(+)</text>
        <dbReference type="Rhea" id="RHEA:42908"/>
        <dbReference type="Rhea" id="RHEA-COMP:10278"/>
        <dbReference type="Rhea" id="RHEA-COMP:10279"/>
        <dbReference type="ChEBI" id="CHEBI:15378"/>
        <dbReference type="ChEBI" id="CHEBI:57856"/>
        <dbReference type="ChEBI" id="CHEBI:59789"/>
        <dbReference type="ChEBI" id="CHEBI:65315"/>
        <dbReference type="ChEBI" id="CHEBI:74447"/>
        <dbReference type="EC" id="2.1.1.190"/>
    </reaction>
</comment>
<evidence type="ECO:0000256" key="2">
    <source>
        <dbReference type="ARBA" id="ARBA00022552"/>
    </source>
</evidence>
<feature type="domain" description="TRAM" evidence="12">
    <location>
        <begin position="3"/>
        <end position="62"/>
    </location>
</feature>
<dbReference type="CDD" id="cd02440">
    <property type="entry name" value="AdoMet_MTases"/>
    <property type="match status" value="1"/>
</dbReference>
<dbReference type="Gene3D" id="2.40.50.1070">
    <property type="match status" value="1"/>
</dbReference>
<dbReference type="Gene3D" id="2.40.50.140">
    <property type="entry name" value="Nucleic acid-binding proteins"/>
    <property type="match status" value="1"/>
</dbReference>
<dbReference type="RefSeq" id="WP_083562242.1">
    <property type="nucleotide sequence ID" value="NZ_AQQV01000003.1"/>
</dbReference>
<dbReference type="SUPFAM" id="SSF50249">
    <property type="entry name" value="Nucleic acid-binding proteins"/>
    <property type="match status" value="1"/>
</dbReference>
<name>A0A1Y1SBV5_9GAMM</name>
<evidence type="ECO:0000313" key="13">
    <source>
        <dbReference type="EMBL" id="ORE86130.1"/>
    </source>
</evidence>
<dbReference type="PROSITE" id="PS01230">
    <property type="entry name" value="TRMA_1"/>
    <property type="match status" value="1"/>
</dbReference>
<protein>
    <recommendedName>
        <fullName evidence="9">23S rRNA (uracil(1939)-C(5))-methyltransferase RlmD</fullName>
        <ecNumber evidence="9">2.1.1.190</ecNumber>
    </recommendedName>
    <alternativeName>
        <fullName evidence="9">23S rRNA(m5U1939)-methyltransferase</fullName>
    </alternativeName>
</protein>
<dbReference type="InterPro" id="IPR030391">
    <property type="entry name" value="MeTrfase_TrmA_CS"/>
</dbReference>
<comment type="caution">
    <text evidence="13">The sequence shown here is derived from an EMBL/GenBank/DDBJ whole genome shotgun (WGS) entry which is preliminary data.</text>
</comment>
<dbReference type="GO" id="GO:0005506">
    <property type="term" value="F:iron ion binding"/>
    <property type="evidence" value="ECO:0007669"/>
    <property type="project" value="UniProtKB-UniRule"/>
</dbReference>
<keyword evidence="6 9" id="KW-0479">Metal-binding</keyword>
<dbReference type="InterPro" id="IPR030390">
    <property type="entry name" value="MeTrfase_TrmA_AS"/>
</dbReference>
<reference evidence="13 14" key="1">
    <citation type="submission" date="2013-04" db="EMBL/GenBank/DDBJ databases">
        <title>Oceanococcus atlanticus 22II-S10r2 Genome Sequencing.</title>
        <authorList>
            <person name="Lai Q."/>
            <person name="Li G."/>
            <person name="Shao Z."/>
        </authorList>
    </citation>
    <scope>NUCLEOTIDE SEQUENCE [LARGE SCALE GENOMIC DNA]</scope>
    <source>
        <strain evidence="13 14">22II-S10r2</strain>
    </source>
</reference>
<evidence type="ECO:0000259" key="12">
    <source>
        <dbReference type="PROSITE" id="PS50926"/>
    </source>
</evidence>
<dbReference type="InterPro" id="IPR012340">
    <property type="entry name" value="NA-bd_OB-fold"/>
</dbReference>
<evidence type="ECO:0000256" key="11">
    <source>
        <dbReference type="PROSITE-ProRule" id="PRU10015"/>
    </source>
</evidence>
<dbReference type="PANTHER" id="PTHR11061:SF49">
    <property type="entry name" value="23S RRNA (URACIL(1939)-C(5))-METHYLTRANSFERASE RLMD"/>
    <property type="match status" value="1"/>
</dbReference>
<comment type="similarity">
    <text evidence="9">Belongs to the class I-like SAM-binding methyltransferase superfamily. RNA M5U methyltransferase family. RlmD subfamily.</text>
</comment>
<dbReference type="SUPFAM" id="SSF53335">
    <property type="entry name" value="S-adenosyl-L-methionine-dependent methyltransferases"/>
    <property type="match status" value="1"/>
</dbReference>
<dbReference type="GO" id="GO:0070475">
    <property type="term" value="P:rRNA base methylation"/>
    <property type="evidence" value="ECO:0007669"/>
    <property type="project" value="TreeGrafter"/>
</dbReference>
<dbReference type="GO" id="GO:0003723">
    <property type="term" value="F:RNA binding"/>
    <property type="evidence" value="ECO:0007669"/>
    <property type="project" value="InterPro"/>
</dbReference>
<dbReference type="HAMAP" id="MF_01010">
    <property type="entry name" value="23SrRNA_methyltr_RlmD"/>
    <property type="match status" value="1"/>
</dbReference>
<dbReference type="Proteomes" id="UP000192342">
    <property type="component" value="Unassembled WGS sequence"/>
</dbReference>
<proteinExistence type="inferred from homology"/>
<dbReference type="Gene3D" id="3.40.50.150">
    <property type="entry name" value="Vaccinia Virus protein VP39"/>
    <property type="match status" value="1"/>
</dbReference>
<accession>A0A1Y1SBV5</accession>
<dbReference type="EMBL" id="AQQV01000003">
    <property type="protein sequence ID" value="ORE86130.1"/>
    <property type="molecule type" value="Genomic_DNA"/>
</dbReference>
<comment type="function">
    <text evidence="9">Catalyzes the formation of 5-methyl-uridine at position 1939 (m5U1939) in 23S rRNA.</text>
</comment>
<keyword evidence="14" id="KW-1185">Reference proteome</keyword>
<dbReference type="AlphaFoldDB" id="A0A1Y1SBV5"/>
<keyword evidence="2 9" id="KW-0698">rRNA processing</keyword>
<dbReference type="PROSITE" id="PS50926">
    <property type="entry name" value="TRAM"/>
    <property type="match status" value="1"/>
</dbReference>
<feature type="binding site" evidence="9 10">
    <location>
        <position position="300"/>
    </location>
    <ligand>
        <name>S-adenosyl-L-methionine</name>
        <dbReference type="ChEBI" id="CHEBI:59789"/>
    </ligand>
</feature>
<dbReference type="GO" id="GO:0070041">
    <property type="term" value="F:rRNA (uridine-C5-)-methyltransferase activity"/>
    <property type="evidence" value="ECO:0007669"/>
    <property type="project" value="UniProtKB-UniRule"/>
</dbReference>
<dbReference type="PANTHER" id="PTHR11061">
    <property type="entry name" value="RNA M5U METHYLTRANSFERASE"/>
    <property type="match status" value="1"/>
</dbReference>
<feature type="binding site" evidence="9">
    <location>
        <position position="305"/>
    </location>
    <ligand>
        <name>S-adenosyl-L-methionine</name>
        <dbReference type="ChEBI" id="CHEBI:59789"/>
    </ligand>
</feature>
<feature type="binding site" evidence="9 10">
    <location>
        <position position="321"/>
    </location>
    <ligand>
        <name>S-adenosyl-L-methionine</name>
        <dbReference type="ChEBI" id="CHEBI:59789"/>
    </ligand>
</feature>
<dbReference type="GO" id="GO:0051539">
    <property type="term" value="F:4 iron, 4 sulfur cluster binding"/>
    <property type="evidence" value="ECO:0007669"/>
    <property type="project" value="UniProtKB-KW"/>
</dbReference>
<dbReference type="STRING" id="1317117.ATO7_12573"/>
<evidence type="ECO:0000256" key="5">
    <source>
        <dbReference type="ARBA" id="ARBA00022691"/>
    </source>
</evidence>
<dbReference type="InterPro" id="IPR029063">
    <property type="entry name" value="SAM-dependent_MTases_sf"/>
</dbReference>
<keyword evidence="1 9" id="KW-0004">4Fe-4S</keyword>
<dbReference type="FunFam" id="2.40.50.140:FF:000097">
    <property type="entry name" value="23S rRNA (uracil(1939)-C(5))-methyltransferase RlmD"/>
    <property type="match status" value="1"/>
</dbReference>
<evidence type="ECO:0000256" key="4">
    <source>
        <dbReference type="ARBA" id="ARBA00022679"/>
    </source>
</evidence>
<dbReference type="NCBIfam" id="NF009639">
    <property type="entry name" value="PRK13168.1"/>
    <property type="match status" value="1"/>
</dbReference>
<evidence type="ECO:0000256" key="3">
    <source>
        <dbReference type="ARBA" id="ARBA00022603"/>
    </source>
</evidence>
<dbReference type="InterPro" id="IPR010280">
    <property type="entry name" value="U5_MeTrfase_fam"/>
</dbReference>
<feature type="active site" description="Nucleophile" evidence="9 10">
    <location>
        <position position="394"/>
    </location>
</feature>
<dbReference type="EC" id="2.1.1.190" evidence="9"/>
<feature type="binding site" evidence="9">
    <location>
        <position position="84"/>
    </location>
    <ligand>
        <name>[4Fe-4S] cluster</name>
        <dbReference type="ChEBI" id="CHEBI:49883"/>
    </ligand>
</feature>
<evidence type="ECO:0000313" key="14">
    <source>
        <dbReference type="Proteomes" id="UP000192342"/>
    </source>
</evidence>